<comment type="caution">
    <text evidence="1">The sequence shown here is derived from an EMBL/GenBank/DDBJ whole genome shotgun (WGS) entry which is preliminary data.</text>
</comment>
<gene>
    <name evidence="1" type="ORF">GT037_008522</name>
</gene>
<dbReference type="RefSeq" id="XP_038783534.1">
    <property type="nucleotide sequence ID" value="XM_038933569.1"/>
</dbReference>
<proteinExistence type="predicted"/>
<dbReference type="Proteomes" id="UP000596902">
    <property type="component" value="Unassembled WGS sequence"/>
</dbReference>
<keyword evidence="2" id="KW-1185">Reference proteome</keyword>
<sequence length="79" mass="8832">MARSCWRPLEIGPRPLRLGNVALKMGRMLNRRWLKRGRFSYPTRGAGCVAVLHSLPYATCRATSSATPLHVFQGHVPMA</sequence>
<name>A0A8H7AX62_9PLEO</name>
<organism evidence="1 2">
    <name type="scientific">Alternaria burnsii</name>
    <dbReference type="NCBI Taxonomy" id="1187904"/>
    <lineage>
        <taxon>Eukaryota</taxon>
        <taxon>Fungi</taxon>
        <taxon>Dikarya</taxon>
        <taxon>Ascomycota</taxon>
        <taxon>Pezizomycotina</taxon>
        <taxon>Dothideomycetes</taxon>
        <taxon>Pleosporomycetidae</taxon>
        <taxon>Pleosporales</taxon>
        <taxon>Pleosporineae</taxon>
        <taxon>Pleosporaceae</taxon>
        <taxon>Alternaria</taxon>
        <taxon>Alternaria sect. Alternaria</taxon>
    </lineage>
</organism>
<dbReference type="GeneID" id="62206747"/>
<dbReference type="AlphaFoldDB" id="A0A8H7AX62"/>
<reference evidence="1" key="1">
    <citation type="submission" date="2020-01" db="EMBL/GenBank/DDBJ databases">
        <authorList>
            <person name="Feng Z.H.Z."/>
        </authorList>
    </citation>
    <scope>NUCLEOTIDE SEQUENCE</scope>
    <source>
        <strain evidence="1">CBS107.38</strain>
    </source>
</reference>
<protein>
    <submittedName>
        <fullName evidence="1">Uncharacterized protein</fullName>
    </submittedName>
</protein>
<accession>A0A8H7AX62</accession>
<dbReference type="EMBL" id="JAAABM010000013">
    <property type="protein sequence ID" value="KAF7673199.1"/>
    <property type="molecule type" value="Genomic_DNA"/>
</dbReference>
<evidence type="ECO:0000313" key="2">
    <source>
        <dbReference type="Proteomes" id="UP000596902"/>
    </source>
</evidence>
<reference evidence="1" key="2">
    <citation type="submission" date="2020-08" db="EMBL/GenBank/DDBJ databases">
        <title>Draft Genome Sequence of Cumin Blight Pathogen Alternaria burnsii.</title>
        <authorList>
            <person name="Feng Z."/>
        </authorList>
    </citation>
    <scope>NUCLEOTIDE SEQUENCE</scope>
    <source>
        <strain evidence="1">CBS107.38</strain>
    </source>
</reference>
<evidence type="ECO:0000313" key="1">
    <source>
        <dbReference type="EMBL" id="KAF7673199.1"/>
    </source>
</evidence>